<feature type="region of interest" description="Disordered" evidence="1">
    <location>
        <begin position="1"/>
        <end position="37"/>
    </location>
</feature>
<dbReference type="Proteomes" id="UP000827092">
    <property type="component" value="Unassembled WGS sequence"/>
</dbReference>
<feature type="compositionally biased region" description="Polar residues" evidence="1">
    <location>
        <begin position="19"/>
        <end position="28"/>
    </location>
</feature>
<evidence type="ECO:0000256" key="1">
    <source>
        <dbReference type="SAM" id="MobiDB-lite"/>
    </source>
</evidence>
<feature type="compositionally biased region" description="Basic and acidic residues" evidence="1">
    <location>
        <begin position="1"/>
        <end position="10"/>
    </location>
</feature>
<gene>
    <name evidence="2" type="ORF">JTE90_003033</name>
</gene>
<protein>
    <submittedName>
        <fullName evidence="2">Uncharacterized protein</fullName>
    </submittedName>
</protein>
<evidence type="ECO:0000313" key="2">
    <source>
        <dbReference type="EMBL" id="KAG8194090.1"/>
    </source>
</evidence>
<dbReference type="EMBL" id="JAFNEN010000109">
    <property type="protein sequence ID" value="KAG8194090.1"/>
    <property type="molecule type" value="Genomic_DNA"/>
</dbReference>
<reference evidence="2 3" key="1">
    <citation type="journal article" date="2022" name="Nat. Ecol. Evol.">
        <title>A masculinizing supergene underlies an exaggerated male reproductive morph in a spider.</title>
        <authorList>
            <person name="Hendrickx F."/>
            <person name="De Corte Z."/>
            <person name="Sonet G."/>
            <person name="Van Belleghem S.M."/>
            <person name="Kostlbacher S."/>
            <person name="Vangestel C."/>
        </authorList>
    </citation>
    <scope>NUCLEOTIDE SEQUENCE [LARGE SCALE GENOMIC DNA]</scope>
    <source>
        <strain evidence="2">W744_W776</strain>
    </source>
</reference>
<sequence length="89" mass="10477">MERLERKQMEIQDGPEQVAHQSVSPVNRDTQKQQQRHALPIVSNRMAAGLKEEKIFYAFRDNGWRRATFTISFARSEDNNCFWICVFST</sequence>
<evidence type="ECO:0000313" key="3">
    <source>
        <dbReference type="Proteomes" id="UP000827092"/>
    </source>
</evidence>
<proteinExistence type="predicted"/>
<comment type="caution">
    <text evidence="2">The sequence shown here is derived from an EMBL/GenBank/DDBJ whole genome shotgun (WGS) entry which is preliminary data.</text>
</comment>
<accession>A0AAV6VDU4</accession>
<keyword evidence="3" id="KW-1185">Reference proteome</keyword>
<dbReference type="AlphaFoldDB" id="A0AAV6VDU4"/>
<name>A0AAV6VDU4_9ARAC</name>
<organism evidence="2 3">
    <name type="scientific">Oedothorax gibbosus</name>
    <dbReference type="NCBI Taxonomy" id="931172"/>
    <lineage>
        <taxon>Eukaryota</taxon>
        <taxon>Metazoa</taxon>
        <taxon>Ecdysozoa</taxon>
        <taxon>Arthropoda</taxon>
        <taxon>Chelicerata</taxon>
        <taxon>Arachnida</taxon>
        <taxon>Araneae</taxon>
        <taxon>Araneomorphae</taxon>
        <taxon>Entelegynae</taxon>
        <taxon>Araneoidea</taxon>
        <taxon>Linyphiidae</taxon>
        <taxon>Erigoninae</taxon>
        <taxon>Oedothorax</taxon>
    </lineage>
</organism>